<comment type="similarity">
    <text evidence="1">Belongs to the Skp family.</text>
</comment>
<reference evidence="5 6" key="1">
    <citation type="submission" date="2016-03" db="EMBL/GenBank/DDBJ databases">
        <authorList>
            <person name="Ploux O."/>
        </authorList>
    </citation>
    <scope>NUCLEOTIDE SEQUENCE [LARGE SCALE GENOMIC DNA]</scope>
    <source>
        <strain evidence="5 6">R0</strain>
    </source>
</reference>
<accession>A0A150WMW2</accession>
<keyword evidence="2 4" id="KW-0732">Signal</keyword>
<evidence type="ECO:0000256" key="3">
    <source>
        <dbReference type="SAM" id="Coils"/>
    </source>
</evidence>
<dbReference type="AlphaFoldDB" id="A0A150WMW2"/>
<feature type="chain" id="PRO_5007573301" description="Outer membrane protein" evidence="4">
    <location>
        <begin position="20"/>
        <end position="166"/>
    </location>
</feature>
<name>A0A150WMW2_BDEBC</name>
<evidence type="ECO:0000313" key="5">
    <source>
        <dbReference type="EMBL" id="KYG65750.1"/>
    </source>
</evidence>
<dbReference type="InterPro" id="IPR024930">
    <property type="entry name" value="Skp_dom_sf"/>
</dbReference>
<dbReference type="RefSeq" id="WP_061833294.1">
    <property type="nucleotide sequence ID" value="NZ_LUKE01000001.1"/>
</dbReference>
<organism evidence="5 6">
    <name type="scientific">Bdellovibrio bacteriovorus</name>
    <dbReference type="NCBI Taxonomy" id="959"/>
    <lineage>
        <taxon>Bacteria</taxon>
        <taxon>Pseudomonadati</taxon>
        <taxon>Bdellovibrionota</taxon>
        <taxon>Bdellovibrionia</taxon>
        <taxon>Bdellovibrionales</taxon>
        <taxon>Pseudobdellovibrionaceae</taxon>
        <taxon>Bdellovibrio</taxon>
    </lineage>
</organism>
<dbReference type="OrthoDB" id="5294547at2"/>
<proteinExistence type="inferred from homology"/>
<feature type="signal peptide" evidence="4">
    <location>
        <begin position="1"/>
        <end position="19"/>
    </location>
</feature>
<dbReference type="GO" id="GO:0005829">
    <property type="term" value="C:cytosol"/>
    <property type="evidence" value="ECO:0007669"/>
    <property type="project" value="TreeGrafter"/>
</dbReference>
<evidence type="ECO:0000313" key="6">
    <source>
        <dbReference type="Proteomes" id="UP000075320"/>
    </source>
</evidence>
<dbReference type="PANTHER" id="PTHR35089:SF1">
    <property type="entry name" value="CHAPERONE PROTEIN SKP"/>
    <property type="match status" value="1"/>
</dbReference>
<evidence type="ECO:0000256" key="2">
    <source>
        <dbReference type="ARBA" id="ARBA00022729"/>
    </source>
</evidence>
<keyword evidence="6" id="KW-1185">Reference proteome</keyword>
<dbReference type="EMBL" id="LUKE01000001">
    <property type="protein sequence ID" value="KYG65750.1"/>
    <property type="molecule type" value="Genomic_DNA"/>
</dbReference>
<feature type="coiled-coil region" evidence="3">
    <location>
        <begin position="42"/>
        <end position="76"/>
    </location>
</feature>
<dbReference type="SMART" id="SM00935">
    <property type="entry name" value="OmpH"/>
    <property type="match status" value="1"/>
</dbReference>
<keyword evidence="3" id="KW-0175">Coiled coil</keyword>
<dbReference type="SUPFAM" id="SSF111384">
    <property type="entry name" value="OmpH-like"/>
    <property type="match status" value="1"/>
</dbReference>
<comment type="caution">
    <text evidence="5">The sequence shown here is derived from an EMBL/GenBank/DDBJ whole genome shotgun (WGS) entry which is preliminary data.</text>
</comment>
<evidence type="ECO:0000256" key="1">
    <source>
        <dbReference type="ARBA" id="ARBA00009091"/>
    </source>
</evidence>
<protein>
    <recommendedName>
        <fullName evidence="7">Outer membrane protein</fullName>
    </recommendedName>
</protein>
<dbReference type="GO" id="GO:0050821">
    <property type="term" value="P:protein stabilization"/>
    <property type="evidence" value="ECO:0007669"/>
    <property type="project" value="TreeGrafter"/>
</dbReference>
<sequence length="166" mass="19083">MKKSFVIGLMLLTTSFAQADIKIAIVDMQKVVQSSSAGKKAKATLEEEFNKKKKELEKKEAELKKMNDDIEKKKAVMSEDALQKRHQEFQGEMMKYRELVNKSQGEIQKRQSELAAPIMEKISKVLDRMMKEKAYDLILENNPGILRSVSSMNISDEVLKEIEKEK</sequence>
<dbReference type="PANTHER" id="PTHR35089">
    <property type="entry name" value="CHAPERONE PROTEIN SKP"/>
    <property type="match status" value="1"/>
</dbReference>
<gene>
    <name evidence="5" type="ORF">AZI86_01350</name>
</gene>
<dbReference type="Gene3D" id="3.30.910.20">
    <property type="entry name" value="Skp domain"/>
    <property type="match status" value="1"/>
</dbReference>
<dbReference type="Proteomes" id="UP000075320">
    <property type="component" value="Unassembled WGS sequence"/>
</dbReference>
<evidence type="ECO:0000256" key="4">
    <source>
        <dbReference type="SAM" id="SignalP"/>
    </source>
</evidence>
<dbReference type="Pfam" id="PF03938">
    <property type="entry name" value="OmpH"/>
    <property type="match status" value="1"/>
</dbReference>
<dbReference type="GO" id="GO:0051082">
    <property type="term" value="F:unfolded protein binding"/>
    <property type="evidence" value="ECO:0007669"/>
    <property type="project" value="InterPro"/>
</dbReference>
<evidence type="ECO:0008006" key="7">
    <source>
        <dbReference type="Google" id="ProtNLM"/>
    </source>
</evidence>
<dbReference type="InterPro" id="IPR005632">
    <property type="entry name" value="Chaperone_Skp"/>
</dbReference>